<dbReference type="RefSeq" id="WP_058448191.1">
    <property type="nucleotide sequence ID" value="NZ_CAAAJF010000003.1"/>
</dbReference>
<dbReference type="NCBIfam" id="TIGR02727">
    <property type="entry name" value="MTHFS_bact"/>
    <property type="match status" value="1"/>
</dbReference>
<keyword evidence="3 4" id="KW-0067">ATP-binding</keyword>
<comment type="similarity">
    <text evidence="1 5">Belongs to the 5-formyltetrahydrofolate cyclo-ligase family.</text>
</comment>
<keyword evidence="5" id="KW-0479">Metal-binding</keyword>
<keyword evidence="5" id="KW-0460">Magnesium</keyword>
<evidence type="ECO:0000256" key="2">
    <source>
        <dbReference type="ARBA" id="ARBA00022741"/>
    </source>
</evidence>
<feature type="binding site" evidence="4">
    <location>
        <begin position="6"/>
        <end position="10"/>
    </location>
    <ligand>
        <name>ATP</name>
        <dbReference type="ChEBI" id="CHEBI:30616"/>
    </ligand>
</feature>
<keyword evidence="6" id="KW-0436">Ligase</keyword>
<dbReference type="PIRSF" id="PIRSF006806">
    <property type="entry name" value="FTHF_cligase"/>
    <property type="match status" value="1"/>
</dbReference>
<dbReference type="PANTHER" id="PTHR23407:SF1">
    <property type="entry name" value="5-FORMYLTETRAHYDROFOLATE CYCLO-LIGASE"/>
    <property type="match status" value="1"/>
</dbReference>
<dbReference type="EC" id="6.3.3.2" evidence="5"/>
<feature type="binding site" evidence="4">
    <location>
        <begin position="135"/>
        <end position="143"/>
    </location>
    <ligand>
        <name>ATP</name>
        <dbReference type="ChEBI" id="CHEBI:30616"/>
    </ligand>
</feature>
<gene>
    <name evidence="6" type="primary">fthC</name>
    <name evidence="6" type="ORF">Ljam_0108</name>
</gene>
<name>A0A0W0V0D2_9GAMM</name>
<dbReference type="GO" id="GO:0009396">
    <property type="term" value="P:folic acid-containing compound biosynthetic process"/>
    <property type="evidence" value="ECO:0007669"/>
    <property type="project" value="TreeGrafter"/>
</dbReference>
<dbReference type="SUPFAM" id="SSF100950">
    <property type="entry name" value="NagB/RpiA/CoA transferase-like"/>
    <property type="match status" value="1"/>
</dbReference>
<dbReference type="GO" id="GO:0046872">
    <property type="term" value="F:metal ion binding"/>
    <property type="evidence" value="ECO:0007669"/>
    <property type="project" value="UniProtKB-KW"/>
</dbReference>
<dbReference type="Gene3D" id="3.40.50.10420">
    <property type="entry name" value="NagB/RpiA/CoA transferase-like"/>
    <property type="match status" value="1"/>
</dbReference>
<evidence type="ECO:0000313" key="7">
    <source>
        <dbReference type="Proteomes" id="UP000054715"/>
    </source>
</evidence>
<sequence>MADRFKLALRNSCRQIRETLPTSYQQTASNQVCSRIRSMKYYRYAKRIALYKPVGGEISLKTLWDSAPLQGKFCYYPVLNNDKTLSFLPATPATTFVNNKYGIPEPDVDRKTAIPVQELDIIFMPLVAFDEKGTRLGMGAGYYDRTLANENPPLLIGVAYEFQHQLHIEAQPWDVPLTAIVTPRAIYWSKP</sequence>
<comment type="catalytic activity">
    <reaction evidence="5">
        <text>(6S)-5-formyl-5,6,7,8-tetrahydrofolate + ATP = (6R)-5,10-methenyltetrahydrofolate + ADP + phosphate</text>
        <dbReference type="Rhea" id="RHEA:10488"/>
        <dbReference type="ChEBI" id="CHEBI:30616"/>
        <dbReference type="ChEBI" id="CHEBI:43474"/>
        <dbReference type="ChEBI" id="CHEBI:57455"/>
        <dbReference type="ChEBI" id="CHEBI:57457"/>
        <dbReference type="ChEBI" id="CHEBI:456216"/>
        <dbReference type="EC" id="6.3.3.2"/>
    </reaction>
</comment>
<dbReference type="EMBL" id="LNYG01000001">
    <property type="protein sequence ID" value="KTD13318.1"/>
    <property type="molecule type" value="Genomic_DNA"/>
</dbReference>
<dbReference type="InterPro" id="IPR002698">
    <property type="entry name" value="FTHF_cligase"/>
</dbReference>
<feature type="binding site" evidence="4">
    <location>
        <position position="57"/>
    </location>
    <ligand>
        <name>substrate</name>
    </ligand>
</feature>
<reference evidence="6 7" key="1">
    <citation type="submission" date="2015-11" db="EMBL/GenBank/DDBJ databases">
        <title>Genomic analysis of 38 Legionella species identifies large and diverse effector repertoires.</title>
        <authorList>
            <person name="Burstein D."/>
            <person name="Amaro F."/>
            <person name="Zusman T."/>
            <person name="Lifshitz Z."/>
            <person name="Cohen O."/>
            <person name="Gilbert J.A."/>
            <person name="Pupko T."/>
            <person name="Shuman H.A."/>
            <person name="Segal G."/>
        </authorList>
    </citation>
    <scope>NUCLEOTIDE SEQUENCE [LARGE SCALE GENOMIC DNA]</scope>
    <source>
        <strain evidence="6 7">JA-26-G1-E2</strain>
    </source>
</reference>
<evidence type="ECO:0000256" key="5">
    <source>
        <dbReference type="RuleBase" id="RU361279"/>
    </source>
</evidence>
<dbReference type="STRING" id="455.Ljam_0108"/>
<dbReference type="GO" id="GO:0030272">
    <property type="term" value="F:5-formyltetrahydrofolate cyclo-ligase activity"/>
    <property type="evidence" value="ECO:0007669"/>
    <property type="project" value="UniProtKB-EC"/>
</dbReference>
<dbReference type="PANTHER" id="PTHR23407">
    <property type="entry name" value="ATPASE INHIBITOR/5-FORMYLTETRAHYDROFOLATE CYCLO-LIGASE"/>
    <property type="match status" value="1"/>
</dbReference>
<accession>A0A0W0V0D2</accession>
<evidence type="ECO:0000256" key="1">
    <source>
        <dbReference type="ARBA" id="ARBA00010638"/>
    </source>
</evidence>
<dbReference type="AlphaFoldDB" id="A0A0W0V0D2"/>
<dbReference type="GO" id="GO:0005524">
    <property type="term" value="F:ATP binding"/>
    <property type="evidence" value="ECO:0007669"/>
    <property type="project" value="UniProtKB-KW"/>
</dbReference>
<dbReference type="PATRIC" id="fig|455.5.peg.111"/>
<dbReference type="GO" id="GO:0035999">
    <property type="term" value="P:tetrahydrofolate interconversion"/>
    <property type="evidence" value="ECO:0007669"/>
    <property type="project" value="TreeGrafter"/>
</dbReference>
<evidence type="ECO:0000256" key="3">
    <source>
        <dbReference type="ARBA" id="ARBA00022840"/>
    </source>
</evidence>
<proteinExistence type="inferred from homology"/>
<keyword evidence="2 4" id="KW-0547">Nucleotide-binding</keyword>
<evidence type="ECO:0000313" key="6">
    <source>
        <dbReference type="EMBL" id="KTD13318.1"/>
    </source>
</evidence>
<comment type="cofactor">
    <cofactor evidence="5">
        <name>Mg(2+)</name>
        <dbReference type="ChEBI" id="CHEBI:18420"/>
    </cofactor>
</comment>
<dbReference type="OrthoDB" id="9801938at2"/>
<protein>
    <recommendedName>
        <fullName evidence="5">5-formyltetrahydrofolate cyclo-ligase</fullName>
        <ecNumber evidence="5">6.3.3.2</ecNumber>
    </recommendedName>
</protein>
<evidence type="ECO:0000256" key="4">
    <source>
        <dbReference type="PIRSR" id="PIRSR006806-1"/>
    </source>
</evidence>
<dbReference type="Proteomes" id="UP000054715">
    <property type="component" value="Unassembled WGS sequence"/>
</dbReference>
<dbReference type="InterPro" id="IPR037171">
    <property type="entry name" value="NagB/RpiA_transferase-like"/>
</dbReference>
<organism evidence="6 7">
    <name type="scientific">Legionella jamestowniensis</name>
    <dbReference type="NCBI Taxonomy" id="455"/>
    <lineage>
        <taxon>Bacteria</taxon>
        <taxon>Pseudomonadati</taxon>
        <taxon>Pseudomonadota</taxon>
        <taxon>Gammaproteobacteria</taxon>
        <taxon>Legionellales</taxon>
        <taxon>Legionellaceae</taxon>
        <taxon>Legionella</taxon>
    </lineage>
</organism>
<comment type="caution">
    <text evidence="6">The sequence shown here is derived from an EMBL/GenBank/DDBJ whole genome shotgun (WGS) entry which is preliminary data.</text>
</comment>
<dbReference type="InterPro" id="IPR024185">
    <property type="entry name" value="FTHF_cligase-like_sf"/>
</dbReference>
<dbReference type="Pfam" id="PF01812">
    <property type="entry name" value="5-FTHF_cyc-lig"/>
    <property type="match status" value="1"/>
</dbReference>